<feature type="region of interest" description="Disordered" evidence="1">
    <location>
        <begin position="732"/>
        <end position="794"/>
    </location>
</feature>
<dbReference type="RefSeq" id="XP_037216448.1">
    <property type="nucleotide sequence ID" value="XM_037367054.1"/>
</dbReference>
<reference evidence="3" key="1">
    <citation type="submission" date="2020-05" db="EMBL/GenBank/DDBJ databases">
        <title>Mycena genomes resolve the evolution of fungal bioluminescence.</title>
        <authorList>
            <person name="Tsai I.J."/>
        </authorList>
    </citation>
    <scope>NUCLEOTIDE SEQUENCE</scope>
    <source>
        <strain evidence="3">171206Taipei</strain>
    </source>
</reference>
<feature type="region of interest" description="Disordered" evidence="1">
    <location>
        <begin position="517"/>
        <end position="537"/>
    </location>
</feature>
<feature type="region of interest" description="Disordered" evidence="1">
    <location>
        <begin position="1"/>
        <end position="34"/>
    </location>
</feature>
<feature type="compositionally biased region" description="Low complexity" evidence="1">
    <location>
        <begin position="296"/>
        <end position="305"/>
    </location>
</feature>
<evidence type="ECO:0000256" key="1">
    <source>
        <dbReference type="SAM" id="MobiDB-lite"/>
    </source>
</evidence>
<organism evidence="3 4">
    <name type="scientific">Mycena indigotica</name>
    <dbReference type="NCBI Taxonomy" id="2126181"/>
    <lineage>
        <taxon>Eukaryota</taxon>
        <taxon>Fungi</taxon>
        <taxon>Dikarya</taxon>
        <taxon>Basidiomycota</taxon>
        <taxon>Agaricomycotina</taxon>
        <taxon>Agaricomycetes</taxon>
        <taxon>Agaricomycetidae</taxon>
        <taxon>Agaricales</taxon>
        <taxon>Marasmiineae</taxon>
        <taxon>Mycenaceae</taxon>
        <taxon>Mycena</taxon>
    </lineage>
</organism>
<dbReference type="EMBL" id="JACAZF010000009">
    <property type="protein sequence ID" value="KAF7295085.1"/>
    <property type="molecule type" value="Genomic_DNA"/>
</dbReference>
<accession>A0A8H6S8S0</accession>
<evidence type="ECO:0000313" key="4">
    <source>
        <dbReference type="Proteomes" id="UP000636479"/>
    </source>
</evidence>
<keyword evidence="4" id="KW-1185">Reference proteome</keyword>
<feature type="region of interest" description="Disordered" evidence="1">
    <location>
        <begin position="181"/>
        <end position="232"/>
    </location>
</feature>
<sequence length="794" mass="86783">MQLQSSPIHSYGFRRPTKPSGRTRDNLVSSPTSLDISRLHPEDAASKTFLAISRALLSVDNRAMTIKDLAEMTVAQGLVCQNVSAASQAITTYIRTHLSRVEFQNDHPLILKHVLSGTPDDDDLLPALHSTSGGAHGGMNTENRTTNFRRGTIVWYLSGATGAPCPFARAGIMLCEYGETGRGHSQNAVNRDKKKARDAPDEHCGSKRKRSLRGGDALNSDSDLELPKPPPKVKLTLRLKPLRALATAEAMVDESDGQKEEPWSLPPYPRRSISIPCCTPSTDSLYYYSQRPYQRSSSVPYSVVASPPPDSEDDNDDFHISMTDSQRASSSRARYRKHDDESDWDDDNDDNESEDDGETMWESPGPRSPSAPALAEIEVKQEPRDEEAASNLVVDNIKVELDDDWDWHRLPWAHEGLFIKQEEDLECLSLSSSFDPGPSSPLSPPPLFALDSPRRVSDPLTEIELNKATLRPRSKTLPPLSAYFSSPVLRPQQPPPLVTHSLTSLIQSMSVSSPACVSPQETRCEGSTSQPVVVHPRLPTPNSPAIIATQLEGISVYQTTIGNVVLLRRLDTDFVNLTPIAAVSRVSLPHPNTIPNATVISRGSTAVCGVWVPLSAAQTFVRTHPSQAKTLNTFLSDRLASRFPSALNKWKEDAPKGPNLGVFGQHFGSTVQPTTLCGDGDGGELDVASLLTSVTPNFPVTAVPSGSSPELPLSSTEQQIFRELCVTTEWDHDVESAPSSPLSDIPLDDNDLPPPPPPIIERAARQLRRSKRVADSNKVTPTCRGRGRGRPRRT</sequence>
<dbReference type="GeneID" id="59349570"/>
<dbReference type="SUPFAM" id="SSF54616">
    <property type="entry name" value="DNA-binding domain of Mlu1-box binding protein MBP1"/>
    <property type="match status" value="1"/>
</dbReference>
<dbReference type="InterPro" id="IPR057511">
    <property type="entry name" value="WH_GDS1"/>
</dbReference>
<dbReference type="Proteomes" id="UP000636479">
    <property type="component" value="Unassembled WGS sequence"/>
</dbReference>
<feature type="domain" description="GDS1 winged helix" evidence="2">
    <location>
        <begin position="40"/>
        <end position="115"/>
    </location>
</feature>
<evidence type="ECO:0000313" key="3">
    <source>
        <dbReference type="EMBL" id="KAF7295085.1"/>
    </source>
</evidence>
<protein>
    <recommendedName>
        <fullName evidence="2">GDS1 winged helix domain-containing protein</fullName>
    </recommendedName>
</protein>
<dbReference type="AlphaFoldDB" id="A0A8H6S8S0"/>
<dbReference type="InterPro" id="IPR036887">
    <property type="entry name" value="HTH_APSES_sf"/>
</dbReference>
<feature type="compositionally biased region" description="Basic and acidic residues" evidence="1">
    <location>
        <begin position="195"/>
        <end position="205"/>
    </location>
</feature>
<dbReference type="GO" id="GO:0003677">
    <property type="term" value="F:DNA binding"/>
    <property type="evidence" value="ECO:0007669"/>
    <property type="project" value="InterPro"/>
</dbReference>
<dbReference type="Pfam" id="PF25318">
    <property type="entry name" value="WHD_GDS1"/>
    <property type="match status" value="1"/>
</dbReference>
<comment type="caution">
    <text evidence="3">The sequence shown here is derived from an EMBL/GenBank/DDBJ whole genome shotgun (WGS) entry which is preliminary data.</text>
</comment>
<gene>
    <name evidence="3" type="ORF">MIND_01046800</name>
</gene>
<dbReference type="OrthoDB" id="5597783at2759"/>
<dbReference type="Gene3D" id="3.10.260.10">
    <property type="entry name" value="Transcription regulator HTH, APSES-type DNA-binding domain"/>
    <property type="match status" value="1"/>
</dbReference>
<name>A0A8H6S8S0_9AGAR</name>
<evidence type="ECO:0000259" key="2">
    <source>
        <dbReference type="Pfam" id="PF25318"/>
    </source>
</evidence>
<feature type="compositionally biased region" description="Acidic residues" evidence="1">
    <location>
        <begin position="341"/>
        <end position="359"/>
    </location>
</feature>
<feature type="region of interest" description="Disordered" evidence="1">
    <location>
        <begin position="250"/>
        <end position="276"/>
    </location>
</feature>
<feature type="region of interest" description="Disordered" evidence="1">
    <location>
        <begin position="296"/>
        <end position="371"/>
    </location>
</feature>
<feature type="compositionally biased region" description="Basic residues" evidence="1">
    <location>
        <begin position="785"/>
        <end position="794"/>
    </location>
</feature>
<proteinExistence type="predicted"/>
<feature type="compositionally biased region" description="Polar residues" evidence="1">
    <location>
        <begin position="517"/>
        <end position="531"/>
    </location>
</feature>